<dbReference type="PROSITE" id="PS50405">
    <property type="entry name" value="GST_CTER"/>
    <property type="match status" value="1"/>
</dbReference>
<accession>A0ABV3U979</accession>
<evidence type="ECO:0000313" key="3">
    <source>
        <dbReference type="EMBL" id="MEX1669534.1"/>
    </source>
</evidence>
<evidence type="ECO:0000259" key="2">
    <source>
        <dbReference type="PROSITE" id="PS50405"/>
    </source>
</evidence>
<dbReference type="Gene3D" id="3.40.30.10">
    <property type="entry name" value="Glutaredoxin"/>
    <property type="match status" value="1"/>
</dbReference>
<dbReference type="Pfam" id="PF13409">
    <property type="entry name" value="GST_N_2"/>
    <property type="match status" value="1"/>
</dbReference>
<dbReference type="PANTHER" id="PTHR44051:SF8">
    <property type="entry name" value="GLUTATHIONE S-TRANSFERASE GSTA"/>
    <property type="match status" value="1"/>
</dbReference>
<dbReference type="SFLD" id="SFLDS00019">
    <property type="entry name" value="Glutathione_Transferase_(cytos"/>
    <property type="match status" value="1"/>
</dbReference>
<dbReference type="InterPro" id="IPR004045">
    <property type="entry name" value="Glutathione_S-Trfase_N"/>
</dbReference>
<dbReference type="InterPro" id="IPR040079">
    <property type="entry name" value="Glutathione_S-Trfase"/>
</dbReference>
<dbReference type="InterPro" id="IPR004046">
    <property type="entry name" value="GST_C"/>
</dbReference>
<dbReference type="InterPro" id="IPR010987">
    <property type="entry name" value="Glutathione-S-Trfase_C-like"/>
</dbReference>
<dbReference type="SUPFAM" id="SSF52833">
    <property type="entry name" value="Thioredoxin-like"/>
    <property type="match status" value="1"/>
</dbReference>
<dbReference type="SFLD" id="SFLDG00358">
    <property type="entry name" value="Main_(cytGST)"/>
    <property type="match status" value="1"/>
</dbReference>
<gene>
    <name evidence="3" type="ORF">AB4876_11480</name>
</gene>
<dbReference type="InterPro" id="IPR036249">
    <property type="entry name" value="Thioredoxin-like_sf"/>
</dbReference>
<dbReference type="CDD" id="cd03051">
    <property type="entry name" value="GST_N_GTT2_like"/>
    <property type="match status" value="1"/>
</dbReference>
<name>A0ABV3U979_9GAMM</name>
<protein>
    <submittedName>
        <fullName evidence="3">Glutathione S-transferase family protein</fullName>
    </submittedName>
</protein>
<evidence type="ECO:0000313" key="4">
    <source>
        <dbReference type="Proteomes" id="UP001557485"/>
    </source>
</evidence>
<dbReference type="Proteomes" id="UP001557485">
    <property type="component" value="Unassembled WGS sequence"/>
</dbReference>
<comment type="caution">
    <text evidence="3">The sequence shown here is derived from an EMBL/GenBank/DDBJ whole genome shotgun (WGS) entry which is preliminary data.</text>
</comment>
<dbReference type="InterPro" id="IPR036282">
    <property type="entry name" value="Glutathione-S-Trfase_C_sf"/>
</dbReference>
<dbReference type="SUPFAM" id="SSF47616">
    <property type="entry name" value="GST C-terminal domain-like"/>
    <property type="match status" value="1"/>
</dbReference>
<dbReference type="EMBL" id="JBFRYA010000009">
    <property type="protein sequence ID" value="MEX1669534.1"/>
    <property type="molecule type" value="Genomic_DNA"/>
</dbReference>
<sequence>MKLYTFSAAPNPRRVALLLKYKGINVDTQEVDLMSKAQFSESFCAVNPRSTLPTLVIDDGTVLTDTIAICMYLDTIYPERSLFGSNDVERAQVVGRCHQIFFEGFSAVAEVLRNQGEAFKDRPLPGPLKMPQIPQLVERGNLRIGAFFEAMDAELAGREFLVGKNMSQADIDLYVVLGFCGWVKRKIPETCPVLLAWFSGMKTKLGE</sequence>
<organism evidence="3 4">
    <name type="scientific">Zhongshania guokunii</name>
    <dbReference type="NCBI Taxonomy" id="641783"/>
    <lineage>
        <taxon>Bacteria</taxon>
        <taxon>Pseudomonadati</taxon>
        <taxon>Pseudomonadota</taxon>
        <taxon>Gammaproteobacteria</taxon>
        <taxon>Cellvibrionales</taxon>
        <taxon>Spongiibacteraceae</taxon>
        <taxon>Zhongshania</taxon>
    </lineage>
</organism>
<dbReference type="InterPro" id="IPR034345">
    <property type="entry name" value="Gtt2-like_N"/>
</dbReference>
<dbReference type="Pfam" id="PF00043">
    <property type="entry name" value="GST_C"/>
    <property type="match status" value="1"/>
</dbReference>
<dbReference type="PANTHER" id="PTHR44051">
    <property type="entry name" value="GLUTATHIONE S-TRANSFERASE-RELATED"/>
    <property type="match status" value="1"/>
</dbReference>
<feature type="domain" description="GST N-terminal" evidence="1">
    <location>
        <begin position="1"/>
        <end position="81"/>
    </location>
</feature>
<evidence type="ECO:0000259" key="1">
    <source>
        <dbReference type="PROSITE" id="PS50404"/>
    </source>
</evidence>
<feature type="domain" description="GST C-terminal" evidence="2">
    <location>
        <begin position="86"/>
        <end position="207"/>
    </location>
</feature>
<reference evidence="3 4" key="1">
    <citation type="journal article" date="2011" name="Int. J. Syst. Evol. Microbiol.">
        <title>Zhongshania antarctica gen. nov., sp. nov. and Zhongshania guokunii sp. nov., gammaproteobacteria respectively isolated from coastal attached (fast) ice and surface seawater of the Antarctic.</title>
        <authorList>
            <person name="Li H.J."/>
            <person name="Zhang X.Y."/>
            <person name="Chen C.X."/>
            <person name="Zhang Y.J."/>
            <person name="Gao Z.M."/>
            <person name="Yu Y."/>
            <person name="Chen X.L."/>
            <person name="Chen B."/>
            <person name="Zhang Y.Z."/>
        </authorList>
    </citation>
    <scope>NUCLEOTIDE SEQUENCE [LARGE SCALE GENOMIC DNA]</scope>
    <source>
        <strain evidence="3 4">ZS6-22T</strain>
    </source>
</reference>
<dbReference type="RefSeq" id="WP_368381798.1">
    <property type="nucleotide sequence ID" value="NZ_JBFRYA010000009.1"/>
</dbReference>
<dbReference type="Gene3D" id="1.20.1050.10">
    <property type="match status" value="1"/>
</dbReference>
<dbReference type="PROSITE" id="PS50404">
    <property type="entry name" value="GST_NTER"/>
    <property type="match status" value="1"/>
</dbReference>
<keyword evidence="4" id="KW-1185">Reference proteome</keyword>
<proteinExistence type="predicted"/>